<gene>
    <name evidence="9" type="primary">lspA</name>
    <name evidence="12" type="ORF">JF539_01930</name>
</gene>
<dbReference type="PROSITE" id="PS00855">
    <property type="entry name" value="SPASE_II"/>
    <property type="match status" value="1"/>
</dbReference>
<evidence type="ECO:0000256" key="10">
    <source>
        <dbReference type="RuleBase" id="RU000594"/>
    </source>
</evidence>
<comment type="pathway">
    <text evidence="9">Protein modification; lipoprotein biosynthesis (signal peptide cleavage).</text>
</comment>
<evidence type="ECO:0000256" key="11">
    <source>
        <dbReference type="RuleBase" id="RU004181"/>
    </source>
</evidence>
<keyword evidence="5 9" id="KW-0064">Aspartyl protease</keyword>
<evidence type="ECO:0000256" key="6">
    <source>
        <dbReference type="ARBA" id="ARBA00022801"/>
    </source>
</evidence>
<keyword evidence="7 9" id="KW-1133">Transmembrane helix</keyword>
<evidence type="ECO:0000256" key="9">
    <source>
        <dbReference type="HAMAP-Rule" id="MF_00161"/>
    </source>
</evidence>
<feature type="transmembrane region" description="Helical" evidence="9">
    <location>
        <begin position="16"/>
        <end position="35"/>
    </location>
</feature>
<name>A0A939E9H5_9HYPH</name>
<organism evidence="12 13">
    <name type="scientific">Roseibium aggregatum</name>
    <dbReference type="NCBI Taxonomy" id="187304"/>
    <lineage>
        <taxon>Bacteria</taxon>
        <taxon>Pseudomonadati</taxon>
        <taxon>Pseudomonadota</taxon>
        <taxon>Alphaproteobacteria</taxon>
        <taxon>Hyphomicrobiales</taxon>
        <taxon>Stappiaceae</taxon>
        <taxon>Roseibium</taxon>
    </lineage>
</organism>
<dbReference type="PRINTS" id="PR00781">
    <property type="entry name" value="LIPOSIGPTASE"/>
</dbReference>
<keyword evidence="3 9" id="KW-0645">Protease</keyword>
<reference evidence="12" key="1">
    <citation type="submission" date="2020-12" db="EMBL/GenBank/DDBJ databases">
        <title>Oil enriched cultivation method for isolating marine PHA-producing bacteria.</title>
        <authorList>
            <person name="Zheng W."/>
            <person name="Yu S."/>
            <person name="Huang Y."/>
        </authorList>
    </citation>
    <scope>NUCLEOTIDE SEQUENCE</scope>
    <source>
        <strain evidence="12">SY-2-12</strain>
    </source>
</reference>
<dbReference type="InterPro" id="IPR001872">
    <property type="entry name" value="Peptidase_A8"/>
</dbReference>
<dbReference type="HAMAP" id="MF_00161">
    <property type="entry name" value="LspA"/>
    <property type="match status" value="1"/>
</dbReference>
<protein>
    <recommendedName>
        <fullName evidence="9">Lipoprotein signal peptidase</fullName>
        <ecNumber evidence="9">3.4.23.36</ecNumber>
    </recommendedName>
    <alternativeName>
        <fullName evidence="9">Prolipoprotein signal peptidase</fullName>
    </alternativeName>
    <alternativeName>
        <fullName evidence="9">Signal peptidase II</fullName>
        <shortName evidence="9">SPase II</shortName>
    </alternativeName>
</protein>
<dbReference type="PANTHER" id="PTHR33695:SF1">
    <property type="entry name" value="LIPOPROTEIN SIGNAL PEPTIDASE"/>
    <property type="match status" value="1"/>
</dbReference>
<comment type="function">
    <text evidence="9 10">This protein specifically catalyzes the removal of signal peptides from prolipoproteins.</text>
</comment>
<dbReference type="GO" id="GO:0004190">
    <property type="term" value="F:aspartic-type endopeptidase activity"/>
    <property type="evidence" value="ECO:0007669"/>
    <property type="project" value="UniProtKB-UniRule"/>
</dbReference>
<feature type="transmembrane region" description="Helical" evidence="9">
    <location>
        <begin position="82"/>
        <end position="102"/>
    </location>
</feature>
<keyword evidence="8 9" id="KW-0472">Membrane</keyword>
<dbReference type="Proteomes" id="UP000664096">
    <property type="component" value="Unassembled WGS sequence"/>
</dbReference>
<comment type="catalytic activity">
    <reaction evidence="9 10">
        <text>Release of signal peptides from bacterial membrane prolipoproteins. Hydrolyzes -Xaa-Yaa-Zaa-|-(S,diacylglyceryl)Cys-, in which Xaa is hydrophobic (preferably Leu), and Yaa (Ala or Ser) and Zaa (Gly or Ala) have small, neutral side chains.</text>
        <dbReference type="EC" id="3.4.23.36"/>
    </reaction>
</comment>
<evidence type="ECO:0000256" key="3">
    <source>
        <dbReference type="ARBA" id="ARBA00022670"/>
    </source>
</evidence>
<dbReference type="GO" id="GO:0006508">
    <property type="term" value="P:proteolysis"/>
    <property type="evidence" value="ECO:0007669"/>
    <property type="project" value="UniProtKB-KW"/>
</dbReference>
<keyword evidence="6 9" id="KW-0378">Hydrolase</keyword>
<sequence>MSEPDRTDVERSNRPLLWGRFSLLVFLIAFAGVLLDQASKLWLVYGYDLGAAGRVQLLPVLDLVLVWNRGISYGLFQQESDLGRWLLAGFTILVTVGLWIWSARSTGRLSAVALALVIGGAIGNGIDRLAYGAVVDFVHFHVGTFSWYVFNLADVWIVAGVAGLLYDSFKNGPNSAAK</sequence>
<evidence type="ECO:0000256" key="8">
    <source>
        <dbReference type="ARBA" id="ARBA00023136"/>
    </source>
</evidence>
<accession>A0A939E9H5</accession>
<dbReference type="RefSeq" id="WP_207138663.1">
    <property type="nucleotide sequence ID" value="NZ_JAEKJZ010000001.1"/>
</dbReference>
<dbReference type="EC" id="3.4.23.36" evidence="9"/>
<feature type="transmembrane region" description="Helical" evidence="9">
    <location>
        <begin position="109"/>
        <end position="126"/>
    </location>
</feature>
<evidence type="ECO:0000313" key="12">
    <source>
        <dbReference type="EMBL" id="MBN9669077.1"/>
    </source>
</evidence>
<feature type="active site" evidence="9">
    <location>
        <position position="154"/>
    </location>
</feature>
<keyword evidence="2 9" id="KW-1003">Cell membrane</keyword>
<dbReference type="EMBL" id="JAEKJZ010000001">
    <property type="protein sequence ID" value="MBN9669077.1"/>
    <property type="molecule type" value="Genomic_DNA"/>
</dbReference>
<dbReference type="AlphaFoldDB" id="A0A939E9H5"/>
<evidence type="ECO:0000256" key="7">
    <source>
        <dbReference type="ARBA" id="ARBA00022989"/>
    </source>
</evidence>
<comment type="similarity">
    <text evidence="1 9 11">Belongs to the peptidase A8 family.</text>
</comment>
<keyword evidence="4 9" id="KW-0812">Transmembrane</keyword>
<dbReference type="NCBIfam" id="TIGR00077">
    <property type="entry name" value="lspA"/>
    <property type="match status" value="1"/>
</dbReference>
<comment type="subcellular location">
    <subcellularLocation>
        <location evidence="9">Cell membrane</location>
        <topology evidence="9">Multi-pass membrane protein</topology>
    </subcellularLocation>
</comment>
<evidence type="ECO:0000313" key="13">
    <source>
        <dbReference type="Proteomes" id="UP000664096"/>
    </source>
</evidence>
<feature type="active site" evidence="9">
    <location>
        <position position="136"/>
    </location>
</feature>
<feature type="transmembrane region" description="Helical" evidence="9">
    <location>
        <begin position="146"/>
        <end position="166"/>
    </location>
</feature>
<dbReference type="GO" id="GO:0005886">
    <property type="term" value="C:plasma membrane"/>
    <property type="evidence" value="ECO:0007669"/>
    <property type="project" value="UniProtKB-SubCell"/>
</dbReference>
<comment type="caution">
    <text evidence="12">The sequence shown here is derived from an EMBL/GenBank/DDBJ whole genome shotgun (WGS) entry which is preliminary data.</text>
</comment>
<dbReference type="Pfam" id="PF01252">
    <property type="entry name" value="Peptidase_A8"/>
    <property type="match status" value="1"/>
</dbReference>
<evidence type="ECO:0000256" key="4">
    <source>
        <dbReference type="ARBA" id="ARBA00022692"/>
    </source>
</evidence>
<evidence type="ECO:0000256" key="1">
    <source>
        <dbReference type="ARBA" id="ARBA00006139"/>
    </source>
</evidence>
<proteinExistence type="inferred from homology"/>
<dbReference type="PANTHER" id="PTHR33695">
    <property type="entry name" value="LIPOPROTEIN SIGNAL PEPTIDASE"/>
    <property type="match status" value="1"/>
</dbReference>
<evidence type="ECO:0000256" key="2">
    <source>
        <dbReference type="ARBA" id="ARBA00022475"/>
    </source>
</evidence>
<evidence type="ECO:0000256" key="5">
    <source>
        <dbReference type="ARBA" id="ARBA00022750"/>
    </source>
</evidence>